<name>A0A023X217_RUBRA</name>
<reference evidence="2 4" key="1">
    <citation type="submission" date="2014-03" db="EMBL/GenBank/DDBJ databases">
        <title>Complete genome sequence of the Radio-Resistant Rubrobacter radiotolerans RSPS-4.</title>
        <authorList>
            <person name="Egas C.C."/>
            <person name="Barroso C.C."/>
            <person name="Froufe H.J.C."/>
            <person name="Pacheco J.J."/>
            <person name="Albuquerque L.L."/>
            <person name="da Costa M.M.S."/>
        </authorList>
    </citation>
    <scope>NUCLEOTIDE SEQUENCE [LARGE SCALE GENOMIC DNA]</scope>
    <source>
        <strain evidence="2 4">RSPS-4</strain>
    </source>
</reference>
<dbReference type="OrthoDB" id="5242230at2"/>
<feature type="region of interest" description="Disordered" evidence="1">
    <location>
        <begin position="1"/>
        <end position="27"/>
    </location>
</feature>
<sequence>MAPTSGGYVSGSREAWPDLEPPRMSRDAPRPATILRVADALEAQGGEVLELFREVESEEGSAVFPIHLRKGGREFFIEVETGRWSRQVEQSVLRRVSILRSSAVGGRDTSVLVLSSYPIPEVVCALVGTDPRTLVQLDLYLPTSRDPEGLSEEFRRAAGRALGTRIETSPEYLPLVEEFVLGPSGEPFPQFLDGSALALGAYLGETIRRAVESSERFEGFTVRWERSGESGSQEVLVVSGGAADGTFELDPMGKVRAFLENGERDSLAFYAGYVLDALREEAARDAQE</sequence>
<protein>
    <submittedName>
        <fullName evidence="2">Uncharacterized protein</fullName>
    </submittedName>
</protein>
<dbReference type="Proteomes" id="UP000025229">
    <property type="component" value="Chromosome"/>
</dbReference>
<dbReference type="KEGG" id="rrd:RradSPS_1229"/>
<dbReference type="EMBL" id="JAWXXX010000001">
    <property type="protein sequence ID" value="MDX5893919.1"/>
    <property type="molecule type" value="Genomic_DNA"/>
</dbReference>
<reference evidence="3" key="2">
    <citation type="submission" date="2023-11" db="EMBL/GenBank/DDBJ databases">
        <title>MicrobeMod: A computational toolkit for identifying prokaryotic methylation and restriction-modification with nanopore sequencing.</title>
        <authorList>
            <person name="Crits-Christoph A."/>
            <person name="Kang S.C."/>
            <person name="Lee H."/>
            <person name="Ostrov N."/>
        </authorList>
    </citation>
    <scope>NUCLEOTIDE SEQUENCE</scope>
    <source>
        <strain evidence="3">ATCC 51242</strain>
    </source>
</reference>
<gene>
    <name evidence="2" type="ORF">RradSPS_1229</name>
    <name evidence="3" type="ORF">SIL72_07720</name>
</gene>
<dbReference type="EMBL" id="CP007514">
    <property type="protein sequence ID" value="AHY46512.1"/>
    <property type="molecule type" value="Genomic_DNA"/>
</dbReference>
<accession>A0A023X217</accession>
<organism evidence="2 4">
    <name type="scientific">Rubrobacter radiotolerans</name>
    <name type="common">Arthrobacter radiotolerans</name>
    <dbReference type="NCBI Taxonomy" id="42256"/>
    <lineage>
        <taxon>Bacteria</taxon>
        <taxon>Bacillati</taxon>
        <taxon>Actinomycetota</taxon>
        <taxon>Rubrobacteria</taxon>
        <taxon>Rubrobacterales</taxon>
        <taxon>Rubrobacteraceae</taxon>
        <taxon>Rubrobacter</taxon>
    </lineage>
</organism>
<dbReference type="RefSeq" id="WP_143533910.1">
    <property type="nucleotide sequence ID" value="NZ_CP007514.1"/>
</dbReference>
<dbReference type="AlphaFoldDB" id="A0A023X217"/>
<evidence type="ECO:0000313" key="2">
    <source>
        <dbReference type="EMBL" id="AHY46512.1"/>
    </source>
</evidence>
<dbReference type="Proteomes" id="UP001281130">
    <property type="component" value="Unassembled WGS sequence"/>
</dbReference>
<evidence type="ECO:0000313" key="3">
    <source>
        <dbReference type="EMBL" id="MDX5893919.1"/>
    </source>
</evidence>
<evidence type="ECO:0000313" key="4">
    <source>
        <dbReference type="Proteomes" id="UP000025229"/>
    </source>
</evidence>
<proteinExistence type="predicted"/>
<evidence type="ECO:0000256" key="1">
    <source>
        <dbReference type="SAM" id="MobiDB-lite"/>
    </source>
</evidence>
<dbReference type="HOGENOM" id="CLU_1049248_0_0_11"/>
<keyword evidence="4" id="KW-1185">Reference proteome</keyword>